<dbReference type="InterPro" id="IPR013766">
    <property type="entry name" value="Thioredoxin_domain"/>
</dbReference>
<organism evidence="2 3">
    <name type="scientific">Kaistella antarctica</name>
    <dbReference type="NCBI Taxonomy" id="266748"/>
    <lineage>
        <taxon>Bacteria</taxon>
        <taxon>Pseudomonadati</taxon>
        <taxon>Bacteroidota</taxon>
        <taxon>Flavobacteriia</taxon>
        <taxon>Flavobacteriales</taxon>
        <taxon>Weeksellaceae</taxon>
        <taxon>Chryseobacterium group</taxon>
        <taxon>Kaistella</taxon>
    </lineage>
</organism>
<dbReference type="RefSeq" id="WP_051803576.1">
    <property type="nucleotide sequence ID" value="NZ_FOIX01000002.1"/>
</dbReference>
<dbReference type="GO" id="GO:0016209">
    <property type="term" value="F:antioxidant activity"/>
    <property type="evidence" value="ECO:0007669"/>
    <property type="project" value="InterPro"/>
</dbReference>
<accession>A0A448NV01</accession>
<dbReference type="AlphaFoldDB" id="A0A448NV01"/>
<dbReference type="InterPro" id="IPR036249">
    <property type="entry name" value="Thioredoxin-like_sf"/>
</dbReference>
<dbReference type="PROSITE" id="PS51352">
    <property type="entry name" value="THIOREDOXIN_2"/>
    <property type="match status" value="1"/>
</dbReference>
<dbReference type="Gene3D" id="3.40.30.10">
    <property type="entry name" value="Glutaredoxin"/>
    <property type="match status" value="1"/>
</dbReference>
<reference evidence="2 3" key="1">
    <citation type="submission" date="2018-12" db="EMBL/GenBank/DDBJ databases">
        <authorList>
            <consortium name="Pathogen Informatics"/>
        </authorList>
    </citation>
    <scope>NUCLEOTIDE SEQUENCE [LARGE SCALE GENOMIC DNA]</scope>
    <source>
        <strain evidence="2 3">NCTC13489</strain>
    </source>
</reference>
<dbReference type="GO" id="GO:0016491">
    <property type="term" value="F:oxidoreductase activity"/>
    <property type="evidence" value="ECO:0007669"/>
    <property type="project" value="InterPro"/>
</dbReference>
<feature type="domain" description="Thioredoxin" evidence="1">
    <location>
        <begin position="481"/>
        <end position="622"/>
    </location>
</feature>
<evidence type="ECO:0000313" key="3">
    <source>
        <dbReference type="Proteomes" id="UP000270036"/>
    </source>
</evidence>
<evidence type="ECO:0000259" key="1">
    <source>
        <dbReference type="PROSITE" id="PS51352"/>
    </source>
</evidence>
<dbReference type="Pfam" id="PF00578">
    <property type="entry name" value="AhpC-TSA"/>
    <property type="match status" value="1"/>
</dbReference>
<evidence type="ECO:0000313" key="2">
    <source>
        <dbReference type="EMBL" id="VEI01581.1"/>
    </source>
</evidence>
<protein>
    <submittedName>
        <fullName evidence="2">Thiol-disulfide oxidoreductase resA</fullName>
    </submittedName>
</protein>
<sequence>MRIFITFFFALFSIALSSQNSKIYPKGKIILGEENTFVYEPTGAMNISDGAAAKYAYIDGYKNSPLVKKQNKYEFTVKVPDSIRAIIVSFFDKKGELIDNNFDKGFPLALNNADPAQASLDKVMLLHNTGGYLFKLNHSKRYFVEEYERLFEKSPKLKDKAVNLYPYLSALSSVDPKKEIVVSKELAQNFESKSGEQNLIAALNLYDFNLKDSDKANSLSKIILEKYPNGELAKSKLIQKFFKEANDPTNKQEQKVLLQYIEDYKKNYPKDAYTNQIADEMNGIIFKKVIESKDWRKIDDFTNRFNNNFYAAQEFNASAWKFADGDDITSAGNDLEFAEKLARKSLEIFDEKVSNLDKYQQKSDFDQSFTYYTDALALVLYKEKKYQEAFNEQSKIIDSRLIDDSNRERYVLYAQKAKGDQFVKNYLDHLLKEQKISDSLFNSLTAIYKVQNLPTVEIEKLKEENKKTATNKSRKELLQFYSGDLKAKDFELTTLKGNKVKLSDLKGKIVVLDFWATWCGPCRAALPHMQELVKKYDESEVVFLFVNTMERTKPVETEKKVTKFMADNKYDLNVLFDHENEVSKKYLISGVPVEIVIDKEGNLMSRTVGYDGNLAAIINENK</sequence>
<gene>
    <name evidence="2" type="primary">resA_4</name>
    <name evidence="2" type="ORF">NCTC13489_02851</name>
</gene>
<dbReference type="CDD" id="cd02966">
    <property type="entry name" value="TlpA_like_family"/>
    <property type="match status" value="1"/>
</dbReference>
<dbReference type="PANTHER" id="PTHR42852">
    <property type="entry name" value="THIOL:DISULFIDE INTERCHANGE PROTEIN DSBE"/>
    <property type="match status" value="1"/>
</dbReference>
<dbReference type="Proteomes" id="UP000270036">
    <property type="component" value="Chromosome"/>
</dbReference>
<dbReference type="EMBL" id="LR134441">
    <property type="protein sequence ID" value="VEI01581.1"/>
    <property type="molecule type" value="Genomic_DNA"/>
</dbReference>
<dbReference type="SUPFAM" id="SSF52833">
    <property type="entry name" value="Thioredoxin-like"/>
    <property type="match status" value="1"/>
</dbReference>
<name>A0A448NV01_9FLAO</name>
<dbReference type="InterPro" id="IPR050553">
    <property type="entry name" value="Thioredoxin_ResA/DsbE_sf"/>
</dbReference>
<proteinExistence type="predicted"/>
<dbReference type="InterPro" id="IPR000866">
    <property type="entry name" value="AhpC/TSA"/>
</dbReference>
<dbReference type="PANTHER" id="PTHR42852:SF13">
    <property type="entry name" value="PROTEIN DIPZ"/>
    <property type="match status" value="1"/>
</dbReference>
<dbReference type="KEGG" id="cant:NCTC13489_02851"/>
<dbReference type="OrthoDB" id="9815205at2"/>